<dbReference type="InterPro" id="IPR039379">
    <property type="entry name" value="Protoglobin_sensor_dom"/>
</dbReference>
<dbReference type="Gene3D" id="1.10.287.950">
    <property type="entry name" value="Methyl-accepting chemotaxis protein"/>
    <property type="match status" value="1"/>
</dbReference>
<dbReference type="PROSITE" id="PS50111">
    <property type="entry name" value="CHEMOTAXIS_TRANSDUC_2"/>
    <property type="match status" value="1"/>
</dbReference>
<sequence>MHDKDHEFEDRLRFAEIDRETIAILRKIWPVVKPSLDGVLDAFYAHVKTNAHLSAMVGSMQPRLVEAQKTHWEKLFTNGFDADYQQSINRIGHVHCKIGLEPAWYIGGYKFVLIRLHALILRKYRRSFQDVERLLSAVSSAVMLDMDLAISTYEEKLLEERAEQMKRLNLAIEAFQAKVRQPLQEVDEGARKVEKEANELTLVSKSAMEKVSSASAVSKDSSVSVQTVASATEELSSSIQEISKQIVGASKIASEAAGGTEQSSVQVGSLAGAAQKIGDVVGLIQAIAEQTNLLALNATIEAARAGEAGKGFAVVASEVKTLAEQTAKATEEISQQVTEIQESTDKAVGSIQSISEVVKNLDEMTASIAAAVEEQGAATQEISQSIQSVASGAGTLDNDIEGVGQAIETSDRTAGAFMEAARRMNASTNAISVEIADFFEALKAG</sequence>
<dbReference type="RefSeq" id="WP_207139902.1">
    <property type="nucleotide sequence ID" value="NZ_JAEKJZ010000001.1"/>
</dbReference>
<organism evidence="8 9">
    <name type="scientific">Roseibium aggregatum</name>
    <dbReference type="NCBI Taxonomy" id="187304"/>
    <lineage>
        <taxon>Bacteria</taxon>
        <taxon>Pseudomonadati</taxon>
        <taxon>Pseudomonadota</taxon>
        <taxon>Alphaproteobacteria</taxon>
        <taxon>Hyphomicrobiales</taxon>
        <taxon>Stappiaceae</taxon>
        <taxon>Roseibium</taxon>
    </lineage>
</organism>
<evidence type="ECO:0000256" key="3">
    <source>
        <dbReference type="ARBA" id="ARBA00023224"/>
    </source>
</evidence>
<reference evidence="8" key="1">
    <citation type="submission" date="2020-12" db="EMBL/GenBank/DDBJ databases">
        <title>Oil enriched cultivation method for isolating marine PHA-producing bacteria.</title>
        <authorList>
            <person name="Zheng W."/>
            <person name="Yu S."/>
            <person name="Huang Y."/>
        </authorList>
    </citation>
    <scope>NUCLEOTIDE SEQUENCE</scope>
    <source>
        <strain evidence="8">SY-2-12</strain>
    </source>
</reference>
<protein>
    <submittedName>
        <fullName evidence="8">Globin-coupled sensor protein</fullName>
    </submittedName>
</protein>
<dbReference type="InterPro" id="IPR044398">
    <property type="entry name" value="Globin-sensor_dom"/>
</dbReference>
<dbReference type="Pfam" id="PF00015">
    <property type="entry name" value="MCPsignal"/>
    <property type="match status" value="1"/>
</dbReference>
<dbReference type="InterPro" id="IPR012292">
    <property type="entry name" value="Globin/Proto"/>
</dbReference>
<feature type="domain" description="Methyl-accepting transducer" evidence="6">
    <location>
        <begin position="189"/>
        <end position="411"/>
    </location>
</feature>
<evidence type="ECO:0000313" key="9">
    <source>
        <dbReference type="Proteomes" id="UP000664096"/>
    </source>
</evidence>
<keyword evidence="2" id="KW-1003">Cell membrane</keyword>
<evidence type="ECO:0000256" key="4">
    <source>
        <dbReference type="ARBA" id="ARBA00029447"/>
    </source>
</evidence>
<keyword evidence="2" id="KW-0997">Cell inner membrane</keyword>
<evidence type="ECO:0000256" key="5">
    <source>
        <dbReference type="PROSITE-ProRule" id="PRU00284"/>
    </source>
</evidence>
<name>A0A939EE20_9HYPH</name>
<dbReference type="PROSITE" id="PS50192">
    <property type="entry name" value="T_SNARE"/>
    <property type="match status" value="1"/>
</dbReference>
<dbReference type="PRINTS" id="PR00260">
    <property type="entry name" value="CHEMTRNSDUCR"/>
</dbReference>
<accession>A0A939EE20</accession>
<dbReference type="InterPro" id="IPR009050">
    <property type="entry name" value="Globin-like_sf"/>
</dbReference>
<dbReference type="GO" id="GO:0006935">
    <property type="term" value="P:chemotaxis"/>
    <property type="evidence" value="ECO:0007669"/>
    <property type="project" value="InterPro"/>
</dbReference>
<comment type="similarity">
    <text evidence="4">Belongs to the methyl-accepting chemotaxis (MCP) protein family.</text>
</comment>
<dbReference type="InterPro" id="IPR004090">
    <property type="entry name" value="Chemotax_Me-accpt_rcpt"/>
</dbReference>
<evidence type="ECO:0000313" key="8">
    <source>
        <dbReference type="EMBL" id="MBN9670418.1"/>
    </source>
</evidence>
<dbReference type="GO" id="GO:0004888">
    <property type="term" value="F:transmembrane signaling receptor activity"/>
    <property type="evidence" value="ECO:0007669"/>
    <property type="project" value="InterPro"/>
</dbReference>
<gene>
    <name evidence="8" type="ORF">JF539_08720</name>
</gene>
<evidence type="ECO:0000259" key="7">
    <source>
        <dbReference type="PROSITE" id="PS50192"/>
    </source>
</evidence>
<dbReference type="EMBL" id="JAEKJZ010000001">
    <property type="protein sequence ID" value="MBN9670418.1"/>
    <property type="molecule type" value="Genomic_DNA"/>
</dbReference>
<dbReference type="PANTHER" id="PTHR32089">
    <property type="entry name" value="METHYL-ACCEPTING CHEMOTAXIS PROTEIN MCPB"/>
    <property type="match status" value="1"/>
</dbReference>
<dbReference type="GO" id="GO:0007165">
    <property type="term" value="P:signal transduction"/>
    <property type="evidence" value="ECO:0007669"/>
    <property type="project" value="UniProtKB-KW"/>
</dbReference>
<dbReference type="AlphaFoldDB" id="A0A939EE20"/>
<dbReference type="PANTHER" id="PTHR32089:SF112">
    <property type="entry name" value="LYSOZYME-LIKE PROTEIN-RELATED"/>
    <property type="match status" value="1"/>
</dbReference>
<dbReference type="GO" id="GO:0019825">
    <property type="term" value="F:oxygen binding"/>
    <property type="evidence" value="ECO:0007669"/>
    <property type="project" value="InterPro"/>
</dbReference>
<comment type="subcellular location">
    <subcellularLocation>
        <location evidence="1">Cell inner membrane</location>
        <topology evidence="1">Multi-pass membrane protein</topology>
    </subcellularLocation>
</comment>
<comment type="caution">
    <text evidence="8">The sequence shown here is derived from an EMBL/GenBank/DDBJ whole genome shotgun (WGS) entry which is preliminary data.</text>
</comment>
<dbReference type="SMART" id="SM00283">
    <property type="entry name" value="MA"/>
    <property type="match status" value="1"/>
</dbReference>
<evidence type="ECO:0000256" key="2">
    <source>
        <dbReference type="ARBA" id="ARBA00022519"/>
    </source>
</evidence>
<dbReference type="InterPro" id="IPR004089">
    <property type="entry name" value="MCPsignal_dom"/>
</dbReference>
<evidence type="ECO:0000256" key="1">
    <source>
        <dbReference type="ARBA" id="ARBA00004429"/>
    </source>
</evidence>
<dbReference type="GO" id="GO:0020037">
    <property type="term" value="F:heme binding"/>
    <property type="evidence" value="ECO:0007669"/>
    <property type="project" value="InterPro"/>
</dbReference>
<feature type="domain" description="T-SNARE coiled-coil homology" evidence="7">
    <location>
        <begin position="341"/>
        <end position="403"/>
    </location>
</feature>
<evidence type="ECO:0000259" key="6">
    <source>
        <dbReference type="PROSITE" id="PS50111"/>
    </source>
</evidence>
<keyword evidence="2" id="KW-0472">Membrane</keyword>
<dbReference type="CDD" id="cd01068">
    <property type="entry name" value="globin_sensor"/>
    <property type="match status" value="1"/>
</dbReference>
<keyword evidence="3 5" id="KW-0807">Transducer</keyword>
<proteinExistence type="inferred from homology"/>
<dbReference type="SUPFAM" id="SSF58104">
    <property type="entry name" value="Methyl-accepting chemotaxis protein (MCP) signaling domain"/>
    <property type="match status" value="1"/>
</dbReference>
<dbReference type="Proteomes" id="UP000664096">
    <property type="component" value="Unassembled WGS sequence"/>
</dbReference>
<dbReference type="SUPFAM" id="SSF46458">
    <property type="entry name" value="Globin-like"/>
    <property type="match status" value="1"/>
</dbReference>
<dbReference type="GO" id="GO:0005886">
    <property type="term" value="C:plasma membrane"/>
    <property type="evidence" value="ECO:0007669"/>
    <property type="project" value="UniProtKB-SubCell"/>
</dbReference>
<dbReference type="Pfam" id="PF11563">
    <property type="entry name" value="Protoglobin"/>
    <property type="match status" value="1"/>
</dbReference>
<dbReference type="Gene3D" id="1.10.490.10">
    <property type="entry name" value="Globins"/>
    <property type="match status" value="1"/>
</dbReference>
<dbReference type="InterPro" id="IPR000727">
    <property type="entry name" value="T_SNARE_dom"/>
</dbReference>